<comment type="caution">
    <text evidence="1">The sequence shown here is derived from an EMBL/GenBank/DDBJ whole genome shotgun (WGS) entry which is preliminary data.</text>
</comment>
<reference evidence="1" key="1">
    <citation type="submission" date="2023-04" db="EMBL/GenBank/DDBJ databases">
        <title>A chromosome-level genome assembly of the parasitoid wasp Eretmocerus hayati.</title>
        <authorList>
            <person name="Zhong Y."/>
            <person name="Liu S."/>
            <person name="Liu Y."/>
        </authorList>
    </citation>
    <scope>NUCLEOTIDE SEQUENCE</scope>
    <source>
        <strain evidence="1">ZJU_SS_LIU_2023</strain>
    </source>
</reference>
<dbReference type="Proteomes" id="UP001239111">
    <property type="component" value="Chromosome 2"/>
</dbReference>
<gene>
    <name evidence="1" type="ORF">QAD02_013568</name>
</gene>
<sequence>MPSPHDRERRKKFEQVLKQRRKEIVASKEVQWAWLRQEEAQRDAWARSLVRKQEREVEKAEREKERQHEIARIEELREIERFDREILEQSREIECLRRQVYVESLRQDPLPQRRQRNESLGISIKEKLNKVCLLW</sequence>
<keyword evidence="2" id="KW-1185">Reference proteome</keyword>
<protein>
    <submittedName>
        <fullName evidence="1">Uncharacterized protein</fullName>
    </submittedName>
</protein>
<organism evidence="1 2">
    <name type="scientific">Eretmocerus hayati</name>
    <dbReference type="NCBI Taxonomy" id="131215"/>
    <lineage>
        <taxon>Eukaryota</taxon>
        <taxon>Metazoa</taxon>
        <taxon>Ecdysozoa</taxon>
        <taxon>Arthropoda</taxon>
        <taxon>Hexapoda</taxon>
        <taxon>Insecta</taxon>
        <taxon>Pterygota</taxon>
        <taxon>Neoptera</taxon>
        <taxon>Endopterygota</taxon>
        <taxon>Hymenoptera</taxon>
        <taxon>Apocrita</taxon>
        <taxon>Proctotrupomorpha</taxon>
        <taxon>Chalcidoidea</taxon>
        <taxon>Aphelinidae</taxon>
        <taxon>Aphelininae</taxon>
        <taxon>Eretmocerus</taxon>
    </lineage>
</organism>
<accession>A0ACC2P2W8</accession>
<evidence type="ECO:0000313" key="1">
    <source>
        <dbReference type="EMBL" id="KAJ8677781.1"/>
    </source>
</evidence>
<name>A0ACC2P2W8_9HYME</name>
<proteinExistence type="predicted"/>
<dbReference type="EMBL" id="CM056742">
    <property type="protein sequence ID" value="KAJ8677781.1"/>
    <property type="molecule type" value="Genomic_DNA"/>
</dbReference>
<evidence type="ECO:0000313" key="2">
    <source>
        <dbReference type="Proteomes" id="UP001239111"/>
    </source>
</evidence>